<protein>
    <submittedName>
        <fullName evidence="3">M1 family metallopeptidase</fullName>
    </submittedName>
</protein>
<dbReference type="Gene3D" id="2.60.40.1730">
    <property type="entry name" value="tricorn interacting facor f3 domain"/>
    <property type="match status" value="1"/>
</dbReference>
<dbReference type="PANTHER" id="PTHR11533:SF174">
    <property type="entry name" value="PUROMYCIN-SENSITIVE AMINOPEPTIDASE-RELATED"/>
    <property type="match status" value="1"/>
</dbReference>
<dbReference type="EMBL" id="CP048222">
    <property type="protein sequence ID" value="QHT68088.1"/>
    <property type="molecule type" value="Genomic_DNA"/>
</dbReference>
<dbReference type="GO" id="GO:0005615">
    <property type="term" value="C:extracellular space"/>
    <property type="evidence" value="ECO:0007669"/>
    <property type="project" value="TreeGrafter"/>
</dbReference>
<dbReference type="GO" id="GO:0043171">
    <property type="term" value="P:peptide catabolic process"/>
    <property type="evidence" value="ECO:0007669"/>
    <property type="project" value="TreeGrafter"/>
</dbReference>
<dbReference type="GO" id="GO:0070006">
    <property type="term" value="F:metalloaminopeptidase activity"/>
    <property type="evidence" value="ECO:0007669"/>
    <property type="project" value="TreeGrafter"/>
</dbReference>
<dbReference type="InterPro" id="IPR014782">
    <property type="entry name" value="Peptidase_M1_dom"/>
</dbReference>
<accession>A0A6C0GJ82</accession>
<sequence length="552" mass="63242">MKCTGLLYLLMLFIVPAQAQFTQSFTRYDSLRGSLTSARTCYDVVFYDLNLRVEPKERTIKGYNTIYYKTTADFNRLQVDLFRNMQISRILHHSEELKFERDSNAVFIKFPQIQKEGIIDSISIYYEGKPIIAANPPWDGGFSWEKDETGKDWIAVSCEGIGASLWWPNKDHLSDEPDSMRISCEVPTGLMCVGNGNLRSTTNLNDGYSKYSWFVSYPINNYNVSLNIASYTHFSDTYTAQDGEKLALDYYVLPYNENKARKQFGQVKPMLACYEKLFGKYPFWKDGFALVETPYLGMEHQSAVAYGNNYLPGYAGQDLSGTGIGLSFDYLIIHESGHEYWGNSVSAQDHAEMWIHESFCTYTEGLYLECMQNKEAAAKYIVGLRKAIENREPIIAPLQVNASGSSDMYFKGANVLHTLRNVIDNDKLWFEIIYGIAQEFKIKNTNTQEIVAFINAKTGKDYTYFFNQYLRHAEIPVLEYRLKPQGKKLTLEYKWTANVADFKMPVKIDMGNGKWITLTPTSQWQTLTQIGNANKFAVAMDLFYIQTKKAAN</sequence>
<dbReference type="KEGG" id="rhoz:GXP67_16295"/>
<dbReference type="GO" id="GO:0016020">
    <property type="term" value="C:membrane"/>
    <property type="evidence" value="ECO:0007669"/>
    <property type="project" value="TreeGrafter"/>
</dbReference>
<dbReference type="SUPFAM" id="SSF55486">
    <property type="entry name" value="Metalloproteases ('zincins'), catalytic domain"/>
    <property type="match status" value="1"/>
</dbReference>
<evidence type="ECO:0000259" key="2">
    <source>
        <dbReference type="Pfam" id="PF01433"/>
    </source>
</evidence>
<dbReference type="Proteomes" id="UP000480178">
    <property type="component" value="Chromosome"/>
</dbReference>
<feature type="chain" id="PRO_5025687741" evidence="1">
    <location>
        <begin position="20"/>
        <end position="552"/>
    </location>
</feature>
<evidence type="ECO:0000313" key="3">
    <source>
        <dbReference type="EMBL" id="QHT68088.1"/>
    </source>
</evidence>
<dbReference type="Pfam" id="PF01433">
    <property type="entry name" value="Peptidase_M1"/>
    <property type="match status" value="1"/>
</dbReference>
<dbReference type="InterPro" id="IPR027268">
    <property type="entry name" value="Peptidase_M4/M1_CTD_sf"/>
</dbReference>
<keyword evidence="4" id="KW-1185">Reference proteome</keyword>
<reference evidence="3 4" key="1">
    <citation type="submission" date="2020-01" db="EMBL/GenBank/DDBJ databases">
        <authorList>
            <person name="Kim M.K."/>
        </authorList>
    </citation>
    <scope>NUCLEOTIDE SEQUENCE [LARGE SCALE GENOMIC DNA]</scope>
    <source>
        <strain evidence="3 4">172606-1</strain>
    </source>
</reference>
<dbReference type="CDD" id="cd09603">
    <property type="entry name" value="M1_APN_like"/>
    <property type="match status" value="1"/>
</dbReference>
<evidence type="ECO:0000256" key="1">
    <source>
        <dbReference type="SAM" id="SignalP"/>
    </source>
</evidence>
<dbReference type="GO" id="GO:0008270">
    <property type="term" value="F:zinc ion binding"/>
    <property type="evidence" value="ECO:0007669"/>
    <property type="project" value="InterPro"/>
</dbReference>
<dbReference type="PANTHER" id="PTHR11533">
    <property type="entry name" value="PROTEASE M1 ZINC METALLOPROTEASE"/>
    <property type="match status" value="1"/>
</dbReference>
<dbReference type="SUPFAM" id="SSF63737">
    <property type="entry name" value="Leukotriene A4 hydrolase N-terminal domain"/>
    <property type="match status" value="1"/>
</dbReference>
<dbReference type="GO" id="GO:0005737">
    <property type="term" value="C:cytoplasm"/>
    <property type="evidence" value="ECO:0007669"/>
    <property type="project" value="TreeGrafter"/>
</dbReference>
<dbReference type="GO" id="GO:0042277">
    <property type="term" value="F:peptide binding"/>
    <property type="evidence" value="ECO:0007669"/>
    <property type="project" value="TreeGrafter"/>
</dbReference>
<organism evidence="3 4">
    <name type="scientific">Rhodocytophaga rosea</name>
    <dbReference type="NCBI Taxonomy" id="2704465"/>
    <lineage>
        <taxon>Bacteria</taxon>
        <taxon>Pseudomonadati</taxon>
        <taxon>Bacteroidota</taxon>
        <taxon>Cytophagia</taxon>
        <taxon>Cytophagales</taxon>
        <taxon>Rhodocytophagaceae</taxon>
        <taxon>Rhodocytophaga</taxon>
    </lineage>
</organism>
<gene>
    <name evidence="3" type="ORF">GXP67_16295</name>
</gene>
<feature type="domain" description="Peptidase M1 membrane alanine aminopeptidase" evidence="2">
    <location>
        <begin position="268"/>
        <end position="469"/>
    </location>
</feature>
<dbReference type="InterPro" id="IPR042097">
    <property type="entry name" value="Aminopeptidase_N-like_N_sf"/>
</dbReference>
<dbReference type="AlphaFoldDB" id="A0A6C0GJ82"/>
<dbReference type="RefSeq" id="WP_162444108.1">
    <property type="nucleotide sequence ID" value="NZ_CP048222.1"/>
</dbReference>
<dbReference type="Gene3D" id="1.10.390.10">
    <property type="entry name" value="Neutral Protease Domain 2"/>
    <property type="match status" value="1"/>
</dbReference>
<evidence type="ECO:0000313" key="4">
    <source>
        <dbReference type="Proteomes" id="UP000480178"/>
    </source>
</evidence>
<feature type="signal peptide" evidence="1">
    <location>
        <begin position="1"/>
        <end position="19"/>
    </location>
</feature>
<keyword evidence="1" id="KW-0732">Signal</keyword>
<name>A0A6C0GJ82_9BACT</name>
<proteinExistence type="predicted"/>
<dbReference type="InterPro" id="IPR050344">
    <property type="entry name" value="Peptidase_M1_aminopeptidases"/>
</dbReference>